<keyword evidence="4 7" id="KW-1133">Transmembrane helix</keyword>
<feature type="transmembrane region" description="Helical" evidence="7">
    <location>
        <begin position="417"/>
        <end position="439"/>
    </location>
</feature>
<reference evidence="10" key="1">
    <citation type="journal article" date="2019" name="Int. J. Syst. Evol. Microbiol.">
        <title>The Global Catalogue of Microorganisms (GCM) 10K type strain sequencing project: providing services to taxonomists for standard genome sequencing and annotation.</title>
        <authorList>
            <consortium name="The Broad Institute Genomics Platform"/>
            <consortium name="The Broad Institute Genome Sequencing Center for Infectious Disease"/>
            <person name="Wu L."/>
            <person name="Ma J."/>
        </authorList>
    </citation>
    <scope>NUCLEOTIDE SEQUENCE [LARGE SCALE GENOMIC DNA]</scope>
    <source>
        <strain evidence="10">CGMCC 4.7289</strain>
    </source>
</reference>
<protein>
    <submittedName>
        <fullName evidence="9">FtsX-like permease family protein</fullName>
    </submittedName>
</protein>
<dbReference type="EMBL" id="JBHSAY010000005">
    <property type="protein sequence ID" value="MFC4130771.1"/>
    <property type="molecule type" value="Genomic_DNA"/>
</dbReference>
<dbReference type="PANTHER" id="PTHR30572:SF4">
    <property type="entry name" value="ABC TRANSPORTER PERMEASE YTRF"/>
    <property type="match status" value="1"/>
</dbReference>
<name>A0ABV8LIJ0_9ACTN</name>
<dbReference type="InterPro" id="IPR003838">
    <property type="entry name" value="ABC3_permease_C"/>
</dbReference>
<feature type="domain" description="ABC3 transporter permease C-terminal" evidence="8">
    <location>
        <begin position="879"/>
        <end position="1000"/>
    </location>
</feature>
<sequence length="1008" mass="104734">MTGWTVLLRGVRHRTGRSLVVLLLAAVAVTAAVLTPAYARAAQQSVLTDTLREAPAYASSVTVKVNGTGDTAAFEPALESSQKADAAIKARPLLHDLVGRPVTTVETEAILPSGELKARYVFRSDLCKLVSVTGDCPTDNDQVIVSDRTAKAHGLDAGDRITLTIGGKTQQREIVGVYTPRDANAPAWGAHGYFREGASPDEQGRTPIDAVFAGSEEDLKYVATAQVALELVYPVRIDDIKLDDADALAKDLEGASLGLLQQELTLSSALPGLLTDAHDDATAIAQTIPVVAVPLLLLVVGVLMLLVASLTEERGPEIALAKLRGYPAGKAARFGLGEVLFLIVLATPVGLVGGLAVAEFAARAVLAAGVHVEVRWEPFAAAVAALVVAFVAAWVGSRRTVRSGVLSLLRRVPHRTGWRAGVGEGVIVALAAAAVVAAWQDRTSSLALLAAPLLALVAGIGVARLLSLGAGARLALARRTGNVASMFAAAQLARRPGRHRVVAVVTVALALLGFSAAAWDVAAQARQTQAELELGAARVYSVGSVDPQLLISAVRTAAPDGSAMPVLRRNGERYAGQPLDIVALPAAQLAKVASWPGHSTADLTRLAGELRPQAAPQAPVTGELSVRVNVTQLGKAGVKLAAMVAVAGAEPRYVTLGTLKSGLRTYSAAVPTGRFVGLALIRPAADSSAITAKLEVLDVKAGGSPVVSFSDEKTWSGAQRGGVTGVTVTTGDTLKVDVQAEGNSDLLVTYVDTPAALPVALSGETPDDNRSGDQFSFLAYAEEPQPFTVVERADALPSVGERGFLMDLDYAVSRAEATTGMPDASRFSAEIWANASAPADLPKRLAAAGVTVLQTRTVEATVDQLGRRAPALAWRLYLLAGVVAAALALGLVLLVARLNATVRRHELAALRVTGVPARVLRRGVRREHLALLGLPVVTGFAVGLLSAWLMLPGMPLVTVGQTTSVSWTPQVGALVFAAAAGLLSLLLAVFVAVRLVRRAAPELLRGDV</sequence>
<evidence type="ECO:0000256" key="6">
    <source>
        <dbReference type="ARBA" id="ARBA00038076"/>
    </source>
</evidence>
<feature type="transmembrane region" description="Helical" evidence="7">
    <location>
        <begin position="971"/>
        <end position="996"/>
    </location>
</feature>
<feature type="transmembrane region" description="Helical" evidence="7">
    <location>
        <begin position="445"/>
        <end position="466"/>
    </location>
</feature>
<evidence type="ECO:0000256" key="4">
    <source>
        <dbReference type="ARBA" id="ARBA00022989"/>
    </source>
</evidence>
<feature type="domain" description="ABC3 transporter permease C-terminal" evidence="8">
    <location>
        <begin position="291"/>
        <end position="401"/>
    </location>
</feature>
<organism evidence="9 10">
    <name type="scientific">Hamadaea flava</name>
    <dbReference type="NCBI Taxonomy" id="1742688"/>
    <lineage>
        <taxon>Bacteria</taxon>
        <taxon>Bacillati</taxon>
        <taxon>Actinomycetota</taxon>
        <taxon>Actinomycetes</taxon>
        <taxon>Micromonosporales</taxon>
        <taxon>Micromonosporaceae</taxon>
        <taxon>Hamadaea</taxon>
    </lineage>
</organism>
<dbReference type="RefSeq" id="WP_253757246.1">
    <property type="nucleotide sequence ID" value="NZ_JAMZDZ010000001.1"/>
</dbReference>
<evidence type="ECO:0000313" key="9">
    <source>
        <dbReference type="EMBL" id="MFC4130771.1"/>
    </source>
</evidence>
<feature type="transmembrane region" description="Helical" evidence="7">
    <location>
        <begin position="874"/>
        <end position="896"/>
    </location>
</feature>
<feature type="transmembrane region" description="Helical" evidence="7">
    <location>
        <begin position="501"/>
        <end position="519"/>
    </location>
</feature>
<keyword evidence="3 7" id="KW-0812">Transmembrane</keyword>
<keyword evidence="10" id="KW-1185">Reference proteome</keyword>
<feature type="transmembrane region" description="Helical" evidence="7">
    <location>
        <begin position="288"/>
        <end position="310"/>
    </location>
</feature>
<dbReference type="InterPro" id="IPR050250">
    <property type="entry name" value="Macrolide_Exporter_MacB"/>
</dbReference>
<feature type="transmembrane region" description="Helical" evidence="7">
    <location>
        <begin position="378"/>
        <end position="396"/>
    </location>
</feature>
<accession>A0ABV8LIJ0</accession>
<feature type="transmembrane region" description="Helical" evidence="7">
    <location>
        <begin position="331"/>
        <end position="358"/>
    </location>
</feature>
<proteinExistence type="inferred from homology"/>
<evidence type="ECO:0000256" key="7">
    <source>
        <dbReference type="SAM" id="Phobius"/>
    </source>
</evidence>
<evidence type="ECO:0000256" key="1">
    <source>
        <dbReference type="ARBA" id="ARBA00004651"/>
    </source>
</evidence>
<dbReference type="PANTHER" id="PTHR30572">
    <property type="entry name" value="MEMBRANE COMPONENT OF TRANSPORTER-RELATED"/>
    <property type="match status" value="1"/>
</dbReference>
<comment type="caution">
    <text evidence="9">The sequence shown here is derived from an EMBL/GenBank/DDBJ whole genome shotgun (WGS) entry which is preliminary data.</text>
</comment>
<dbReference type="Proteomes" id="UP001595816">
    <property type="component" value="Unassembled WGS sequence"/>
</dbReference>
<dbReference type="Pfam" id="PF02687">
    <property type="entry name" value="FtsX"/>
    <property type="match status" value="2"/>
</dbReference>
<evidence type="ECO:0000256" key="5">
    <source>
        <dbReference type="ARBA" id="ARBA00023136"/>
    </source>
</evidence>
<keyword evidence="2" id="KW-1003">Cell membrane</keyword>
<feature type="transmembrane region" description="Helical" evidence="7">
    <location>
        <begin position="929"/>
        <end position="951"/>
    </location>
</feature>
<comment type="similarity">
    <text evidence="6">Belongs to the ABC-4 integral membrane protein family.</text>
</comment>
<evidence type="ECO:0000259" key="8">
    <source>
        <dbReference type="Pfam" id="PF02687"/>
    </source>
</evidence>
<evidence type="ECO:0000313" key="10">
    <source>
        <dbReference type="Proteomes" id="UP001595816"/>
    </source>
</evidence>
<evidence type="ECO:0000256" key="3">
    <source>
        <dbReference type="ARBA" id="ARBA00022692"/>
    </source>
</evidence>
<keyword evidence="5 7" id="KW-0472">Membrane</keyword>
<comment type="subcellular location">
    <subcellularLocation>
        <location evidence="1">Cell membrane</location>
        <topology evidence="1">Multi-pass membrane protein</topology>
    </subcellularLocation>
</comment>
<evidence type="ECO:0000256" key="2">
    <source>
        <dbReference type="ARBA" id="ARBA00022475"/>
    </source>
</evidence>
<gene>
    <name evidence="9" type="ORF">ACFOZ4_09165</name>
</gene>